<dbReference type="Pfam" id="PF04643">
    <property type="entry name" value="Motilin_assoc"/>
    <property type="match status" value="1"/>
</dbReference>
<keyword evidence="4" id="KW-0372">Hormone</keyword>
<sequence length="115" mass="13113">MISKRVMISLMVVCIVAMLAEETEGFLSFLSPSDYQKKLQNDRIRVGKKVPVHLQQRSEEHSLSEVLGMEDMKDALKFCVPLEIGIKMNIKQFQKYKELLGELLKIILSEGTNGQ</sequence>
<dbReference type="InterPro" id="IPR015662">
    <property type="entry name" value="Promotilin"/>
</dbReference>
<gene>
    <name evidence="7" type="ORF">scyTo_0000357</name>
</gene>
<dbReference type="AlphaFoldDB" id="A0A401NVX1"/>
<dbReference type="STRING" id="75743.A0A401NVX1"/>
<evidence type="ECO:0000256" key="4">
    <source>
        <dbReference type="ARBA" id="ARBA00022702"/>
    </source>
</evidence>
<reference evidence="7 8" key="1">
    <citation type="journal article" date="2018" name="Nat. Ecol. Evol.">
        <title>Shark genomes provide insights into elasmobranch evolution and the origin of vertebrates.</title>
        <authorList>
            <person name="Hara Y"/>
            <person name="Yamaguchi K"/>
            <person name="Onimaru K"/>
            <person name="Kadota M"/>
            <person name="Koyanagi M"/>
            <person name="Keeley SD"/>
            <person name="Tatsumi K"/>
            <person name="Tanaka K"/>
            <person name="Motone F"/>
            <person name="Kageyama Y"/>
            <person name="Nozu R"/>
            <person name="Adachi N"/>
            <person name="Nishimura O"/>
            <person name="Nakagawa R"/>
            <person name="Tanegashima C"/>
            <person name="Kiyatake I"/>
            <person name="Matsumoto R"/>
            <person name="Murakumo K"/>
            <person name="Nishida K"/>
            <person name="Terakita A"/>
            <person name="Kuratani S"/>
            <person name="Sato K"/>
            <person name="Hyodo S Kuraku.S."/>
        </authorList>
    </citation>
    <scope>NUCLEOTIDE SEQUENCE [LARGE SCALE GENOMIC DNA]</scope>
</reference>
<feature type="signal peptide" evidence="5">
    <location>
        <begin position="1"/>
        <end position="25"/>
    </location>
</feature>
<dbReference type="InterPro" id="IPR006737">
    <property type="entry name" value="Motilin_assoc"/>
</dbReference>
<evidence type="ECO:0000313" key="8">
    <source>
        <dbReference type="Proteomes" id="UP000288216"/>
    </source>
</evidence>
<evidence type="ECO:0000256" key="2">
    <source>
        <dbReference type="ARBA" id="ARBA00006473"/>
    </source>
</evidence>
<dbReference type="GO" id="GO:0005179">
    <property type="term" value="F:hormone activity"/>
    <property type="evidence" value="ECO:0007669"/>
    <property type="project" value="UniProtKB-KW"/>
</dbReference>
<dbReference type="PANTHER" id="PTHR14156">
    <property type="entry name" value="MOTILIN"/>
    <property type="match status" value="1"/>
</dbReference>
<dbReference type="OrthoDB" id="9937685at2759"/>
<comment type="subcellular location">
    <subcellularLocation>
        <location evidence="1">Secreted</location>
    </subcellularLocation>
</comment>
<evidence type="ECO:0000256" key="5">
    <source>
        <dbReference type="SAM" id="SignalP"/>
    </source>
</evidence>
<evidence type="ECO:0000256" key="3">
    <source>
        <dbReference type="ARBA" id="ARBA00022525"/>
    </source>
</evidence>
<protein>
    <recommendedName>
        <fullName evidence="6">Motilin/ghrelin-associated peptide domain-containing protein</fullName>
    </recommendedName>
</protein>
<dbReference type="PANTHER" id="PTHR14156:SF0">
    <property type="entry name" value="PROMOTILIN"/>
    <property type="match status" value="1"/>
</dbReference>
<proteinExistence type="inferred from homology"/>
<evidence type="ECO:0000313" key="7">
    <source>
        <dbReference type="EMBL" id="GCB65009.1"/>
    </source>
</evidence>
<feature type="chain" id="PRO_5019140289" description="Motilin/ghrelin-associated peptide domain-containing protein" evidence="5">
    <location>
        <begin position="26"/>
        <end position="115"/>
    </location>
</feature>
<dbReference type="OMA" id="VPIFTHS"/>
<keyword evidence="8" id="KW-1185">Reference proteome</keyword>
<dbReference type="GO" id="GO:0005576">
    <property type="term" value="C:extracellular region"/>
    <property type="evidence" value="ECO:0007669"/>
    <property type="project" value="UniProtKB-SubCell"/>
</dbReference>
<organism evidence="7 8">
    <name type="scientific">Scyliorhinus torazame</name>
    <name type="common">Cloudy catshark</name>
    <name type="synonym">Catulus torazame</name>
    <dbReference type="NCBI Taxonomy" id="75743"/>
    <lineage>
        <taxon>Eukaryota</taxon>
        <taxon>Metazoa</taxon>
        <taxon>Chordata</taxon>
        <taxon>Craniata</taxon>
        <taxon>Vertebrata</taxon>
        <taxon>Chondrichthyes</taxon>
        <taxon>Elasmobranchii</taxon>
        <taxon>Galeomorphii</taxon>
        <taxon>Galeoidea</taxon>
        <taxon>Carcharhiniformes</taxon>
        <taxon>Scyliorhinidae</taxon>
        <taxon>Scyliorhinus</taxon>
    </lineage>
</organism>
<feature type="domain" description="Motilin/ghrelin-associated peptide" evidence="6">
    <location>
        <begin position="76"/>
        <end position="113"/>
    </location>
</feature>
<accession>A0A401NVX1</accession>
<evidence type="ECO:0000259" key="6">
    <source>
        <dbReference type="Pfam" id="PF04643"/>
    </source>
</evidence>
<dbReference type="EMBL" id="BFAA01000067">
    <property type="protein sequence ID" value="GCB65009.1"/>
    <property type="molecule type" value="Genomic_DNA"/>
</dbReference>
<comment type="caution">
    <text evidence="7">The sequence shown here is derived from an EMBL/GenBank/DDBJ whole genome shotgun (WGS) entry which is preliminary data.</text>
</comment>
<keyword evidence="5" id="KW-0732">Signal</keyword>
<dbReference type="Proteomes" id="UP000288216">
    <property type="component" value="Unassembled WGS sequence"/>
</dbReference>
<name>A0A401NVX1_SCYTO</name>
<evidence type="ECO:0000256" key="1">
    <source>
        <dbReference type="ARBA" id="ARBA00004613"/>
    </source>
</evidence>
<comment type="similarity">
    <text evidence="2">Belongs to the motilin family.</text>
</comment>
<keyword evidence="3" id="KW-0964">Secreted</keyword>